<dbReference type="EMBL" id="OW240916">
    <property type="protein sequence ID" value="CAH2293897.1"/>
    <property type="molecule type" value="Genomic_DNA"/>
</dbReference>
<dbReference type="Gene3D" id="3.30.250.20">
    <property type="entry name" value="L1 transposable element, C-terminal domain"/>
    <property type="match status" value="1"/>
</dbReference>
<feature type="compositionally biased region" description="Low complexity" evidence="1">
    <location>
        <begin position="68"/>
        <end position="81"/>
    </location>
</feature>
<reference evidence="2" key="1">
    <citation type="submission" date="2022-03" db="EMBL/GenBank/DDBJ databases">
        <authorList>
            <person name="Alioto T."/>
            <person name="Alioto T."/>
            <person name="Gomez Garrido J."/>
        </authorList>
    </citation>
    <scope>NUCLEOTIDE SEQUENCE</scope>
</reference>
<accession>A0AAD1W9H9</accession>
<dbReference type="Proteomes" id="UP001295444">
    <property type="component" value="Chromosome 05"/>
</dbReference>
<name>A0AAD1W9H9_PELCU</name>
<sequence>MVDLSAATQPRRRAFNPVMTDLRNLGIKHQWGYPTKLLITKGEETVTVHTPEEGTTLLNEWGLRTKRPSSAAPSPHRSTPPGTAQAHGLRRNAAPT</sequence>
<feature type="region of interest" description="Disordered" evidence="1">
    <location>
        <begin position="66"/>
        <end position="96"/>
    </location>
</feature>
<dbReference type="AlphaFoldDB" id="A0AAD1W9H9"/>
<keyword evidence="3" id="KW-1185">Reference proteome</keyword>
<organism evidence="2 3">
    <name type="scientific">Pelobates cultripes</name>
    <name type="common">Western spadefoot toad</name>
    <dbReference type="NCBI Taxonomy" id="61616"/>
    <lineage>
        <taxon>Eukaryota</taxon>
        <taxon>Metazoa</taxon>
        <taxon>Chordata</taxon>
        <taxon>Craniata</taxon>
        <taxon>Vertebrata</taxon>
        <taxon>Euteleostomi</taxon>
        <taxon>Amphibia</taxon>
        <taxon>Batrachia</taxon>
        <taxon>Anura</taxon>
        <taxon>Pelobatoidea</taxon>
        <taxon>Pelobatidae</taxon>
        <taxon>Pelobates</taxon>
    </lineage>
</organism>
<dbReference type="InterPro" id="IPR042566">
    <property type="entry name" value="L1_C"/>
</dbReference>
<gene>
    <name evidence="2" type="ORF">PECUL_23A056000</name>
</gene>
<evidence type="ECO:0000313" key="2">
    <source>
        <dbReference type="EMBL" id="CAH2293897.1"/>
    </source>
</evidence>
<proteinExistence type="predicted"/>
<evidence type="ECO:0000313" key="3">
    <source>
        <dbReference type="Proteomes" id="UP001295444"/>
    </source>
</evidence>
<protein>
    <submittedName>
        <fullName evidence="2">Uncharacterized protein</fullName>
    </submittedName>
</protein>
<evidence type="ECO:0000256" key="1">
    <source>
        <dbReference type="SAM" id="MobiDB-lite"/>
    </source>
</evidence>